<evidence type="ECO:0000313" key="1">
    <source>
        <dbReference type="EMBL" id="QQB37962.1"/>
    </source>
</evidence>
<dbReference type="EMBL" id="CP065997">
    <property type="protein sequence ID" value="QQB37962.1"/>
    <property type="molecule type" value="Genomic_DNA"/>
</dbReference>
<dbReference type="AlphaFoldDB" id="A0A7T4B9C1"/>
<accession>A0A7T4B9C1</accession>
<gene>
    <name evidence="1" type="ORF">I6I07_15875</name>
</gene>
<sequence length="72" mass="7845">MVCNSAMDDKTRILKLGGPAKVARLLGLGKWGTNRVSNWMTRGIPAVEKVKRPDLFLAEELPEQSGHAQEGA</sequence>
<proteinExistence type="predicted"/>
<protein>
    <submittedName>
        <fullName evidence="1">Uncharacterized protein</fullName>
    </submittedName>
</protein>
<dbReference type="Proteomes" id="UP000595231">
    <property type="component" value="Chromosome"/>
</dbReference>
<name>A0A7T4B9C1_9BURK</name>
<reference evidence="1 2" key="1">
    <citation type="submission" date="2020-12" db="EMBL/GenBank/DDBJ databases">
        <title>FDA dAtabase for Regulatory Grade micrObial Sequences (FDA-ARGOS): Supporting development and validation of Infectious Disease Dx tests.</title>
        <authorList>
            <person name="Sproer C."/>
            <person name="Gronow S."/>
            <person name="Severitt S."/>
            <person name="Schroder I."/>
            <person name="Tallon L."/>
            <person name="Sadzewicz L."/>
            <person name="Zhao X."/>
            <person name="Boylan J."/>
            <person name="Ott S."/>
            <person name="Bowen H."/>
            <person name="Vavikolanu K."/>
            <person name="Mehta A."/>
            <person name="Aluvathingal J."/>
            <person name="Nadendla S."/>
            <person name="Lowell S."/>
            <person name="Myers T."/>
            <person name="Yan Y."/>
            <person name="Sichtig H."/>
        </authorList>
    </citation>
    <scope>NUCLEOTIDE SEQUENCE [LARGE SCALE GENOMIC DNA]</scope>
    <source>
        <strain evidence="1 2">FDAARGOS_1050</strain>
    </source>
</reference>
<evidence type="ECO:0000313" key="2">
    <source>
        <dbReference type="Proteomes" id="UP000595231"/>
    </source>
</evidence>
<organism evidence="1 2">
    <name type="scientific">Achromobacter deleyi</name>
    <dbReference type="NCBI Taxonomy" id="1353891"/>
    <lineage>
        <taxon>Bacteria</taxon>
        <taxon>Pseudomonadati</taxon>
        <taxon>Pseudomonadota</taxon>
        <taxon>Betaproteobacteria</taxon>
        <taxon>Burkholderiales</taxon>
        <taxon>Alcaligenaceae</taxon>
        <taxon>Achromobacter</taxon>
    </lineage>
</organism>